<dbReference type="Pfam" id="PF13732">
    <property type="entry name" value="DrrA1-3_C"/>
    <property type="match status" value="1"/>
</dbReference>
<protein>
    <submittedName>
        <fullName evidence="9">ATP-binding cassette domain-containing protein</fullName>
    </submittedName>
</protein>
<evidence type="ECO:0000256" key="5">
    <source>
        <dbReference type="ARBA" id="ARBA00022840"/>
    </source>
</evidence>
<comment type="subcellular location">
    <subcellularLocation>
        <location evidence="1">Cell membrane</location>
        <topology evidence="1">Peripheral membrane protein</topology>
    </subcellularLocation>
</comment>
<reference evidence="9" key="1">
    <citation type="submission" date="2020-11" db="EMBL/GenBank/DDBJ databases">
        <title>Isolation and identification of active actinomycetes.</title>
        <authorList>
            <person name="Yu B."/>
        </authorList>
    </citation>
    <scope>NUCLEOTIDE SEQUENCE</scope>
    <source>
        <strain evidence="9">NEAU-YB345</strain>
    </source>
</reference>
<dbReference type="PROSITE" id="PS50893">
    <property type="entry name" value="ABC_TRANSPORTER_2"/>
    <property type="match status" value="1"/>
</dbReference>
<comment type="similarity">
    <text evidence="2">Belongs to the ABC transporter superfamily.</text>
</comment>
<gene>
    <name evidence="8" type="ORF">I2501_12895</name>
    <name evidence="9" type="ORF">I2501_35710</name>
</gene>
<name>A0A931B8V7_9ACTN</name>
<dbReference type="Pfam" id="PF00005">
    <property type="entry name" value="ABC_tran"/>
    <property type="match status" value="1"/>
</dbReference>
<evidence type="ECO:0000313" key="8">
    <source>
        <dbReference type="EMBL" id="MBF9068921.1"/>
    </source>
</evidence>
<dbReference type="Gene3D" id="3.40.50.300">
    <property type="entry name" value="P-loop containing nucleotide triphosphate hydrolases"/>
    <property type="match status" value="1"/>
</dbReference>
<evidence type="ECO:0000256" key="6">
    <source>
        <dbReference type="ARBA" id="ARBA00023251"/>
    </source>
</evidence>
<dbReference type="InterPro" id="IPR003593">
    <property type="entry name" value="AAA+_ATPase"/>
</dbReference>
<evidence type="ECO:0000313" key="10">
    <source>
        <dbReference type="Proteomes" id="UP000657385"/>
    </source>
</evidence>
<evidence type="ECO:0000259" key="7">
    <source>
        <dbReference type="PROSITE" id="PS50893"/>
    </source>
</evidence>
<keyword evidence="4" id="KW-0547">Nucleotide-binding</keyword>
<dbReference type="AlphaFoldDB" id="A0A931B8V7"/>
<keyword evidence="5 9" id="KW-0067">ATP-binding</keyword>
<dbReference type="PROSITE" id="PS00211">
    <property type="entry name" value="ABC_TRANSPORTER_1"/>
    <property type="match status" value="1"/>
</dbReference>
<dbReference type="InterPro" id="IPR025302">
    <property type="entry name" value="DrrA1/2-like_C"/>
</dbReference>
<accession>A0A931B8V7</accession>
<dbReference type="PANTHER" id="PTHR42711:SF5">
    <property type="entry name" value="ABC TRANSPORTER ATP-BINDING PROTEIN NATA"/>
    <property type="match status" value="1"/>
</dbReference>
<dbReference type="PANTHER" id="PTHR42711">
    <property type="entry name" value="ABC TRANSPORTER ATP-BINDING PROTEIN"/>
    <property type="match status" value="1"/>
</dbReference>
<dbReference type="RefSeq" id="WP_196194054.1">
    <property type="nucleotide sequence ID" value="NZ_JADPRT010000004.1"/>
</dbReference>
<dbReference type="GO" id="GO:0046677">
    <property type="term" value="P:response to antibiotic"/>
    <property type="evidence" value="ECO:0007669"/>
    <property type="project" value="UniProtKB-KW"/>
</dbReference>
<feature type="domain" description="ABC transporter" evidence="7">
    <location>
        <begin position="9"/>
        <end position="236"/>
    </location>
</feature>
<evidence type="ECO:0000256" key="3">
    <source>
        <dbReference type="ARBA" id="ARBA00022448"/>
    </source>
</evidence>
<organism evidence="9 10">
    <name type="scientific">Streptacidiphilus fuscans</name>
    <dbReference type="NCBI Taxonomy" id="2789292"/>
    <lineage>
        <taxon>Bacteria</taxon>
        <taxon>Bacillati</taxon>
        <taxon>Actinomycetota</taxon>
        <taxon>Actinomycetes</taxon>
        <taxon>Kitasatosporales</taxon>
        <taxon>Streptomycetaceae</taxon>
        <taxon>Streptacidiphilus</taxon>
    </lineage>
</organism>
<comment type="caution">
    <text evidence="9">The sequence shown here is derived from an EMBL/GenBank/DDBJ whole genome shotgun (WGS) entry which is preliminary data.</text>
</comment>
<dbReference type="Proteomes" id="UP000657385">
    <property type="component" value="Unassembled WGS sequence"/>
</dbReference>
<sequence>MSNVSDRRLEVDRVSKRYGDTVALDGMAFDVRAGEIFGFVGSNGAGKTTTMRIILGVLAADSGEVRWDGAPVTLETRSRIGYMPEERGLYPRMKVGEQLEYLARLHGLTRADAVSAARTWSERLGVEARFGDEVQKLSLGNQQRVQLAAALVHHPEILVLDEPFSGLDPVAVDVMSEVLREKVAEGIPVIFSSHQLDLVERLCDRVGIVRAGTMVACDTVEALRASGGEELLVHAPEAPNGWADGLPGVSVRGHDAGRTVLALADGADDQAVLAAALATGPVREFARRRSTLTELFRHVVSTDNTAAGTAVGTTGERVQ</sequence>
<dbReference type="InterPro" id="IPR003439">
    <property type="entry name" value="ABC_transporter-like_ATP-bd"/>
</dbReference>
<proteinExistence type="inferred from homology"/>
<dbReference type="GO" id="GO:0005524">
    <property type="term" value="F:ATP binding"/>
    <property type="evidence" value="ECO:0007669"/>
    <property type="project" value="UniProtKB-KW"/>
</dbReference>
<evidence type="ECO:0000256" key="2">
    <source>
        <dbReference type="ARBA" id="ARBA00005417"/>
    </source>
</evidence>
<dbReference type="InterPro" id="IPR050763">
    <property type="entry name" value="ABC_transporter_ATP-binding"/>
</dbReference>
<evidence type="ECO:0000313" key="9">
    <source>
        <dbReference type="EMBL" id="MBF9073375.1"/>
    </source>
</evidence>
<keyword evidence="3" id="KW-0813">Transport</keyword>
<dbReference type="EMBL" id="JADPRT010000022">
    <property type="protein sequence ID" value="MBF9073375.1"/>
    <property type="molecule type" value="Genomic_DNA"/>
</dbReference>
<evidence type="ECO:0000256" key="1">
    <source>
        <dbReference type="ARBA" id="ARBA00004202"/>
    </source>
</evidence>
<dbReference type="EMBL" id="JADPRT010000004">
    <property type="protein sequence ID" value="MBF9068921.1"/>
    <property type="molecule type" value="Genomic_DNA"/>
</dbReference>
<dbReference type="InterPro" id="IPR017871">
    <property type="entry name" value="ABC_transporter-like_CS"/>
</dbReference>
<keyword evidence="10" id="KW-1185">Reference proteome</keyword>
<dbReference type="SUPFAM" id="SSF52540">
    <property type="entry name" value="P-loop containing nucleoside triphosphate hydrolases"/>
    <property type="match status" value="1"/>
</dbReference>
<dbReference type="SMART" id="SM00382">
    <property type="entry name" value="AAA"/>
    <property type="match status" value="1"/>
</dbReference>
<dbReference type="GO" id="GO:0016887">
    <property type="term" value="F:ATP hydrolysis activity"/>
    <property type="evidence" value="ECO:0007669"/>
    <property type="project" value="InterPro"/>
</dbReference>
<keyword evidence="6" id="KW-0046">Antibiotic resistance</keyword>
<dbReference type="InterPro" id="IPR027417">
    <property type="entry name" value="P-loop_NTPase"/>
</dbReference>
<dbReference type="GO" id="GO:0005886">
    <property type="term" value="C:plasma membrane"/>
    <property type="evidence" value="ECO:0007669"/>
    <property type="project" value="UniProtKB-SubCell"/>
</dbReference>
<evidence type="ECO:0000256" key="4">
    <source>
        <dbReference type="ARBA" id="ARBA00022741"/>
    </source>
</evidence>